<feature type="compositionally biased region" description="Basic and acidic residues" evidence="1">
    <location>
        <begin position="136"/>
        <end position="152"/>
    </location>
</feature>
<evidence type="ECO:0000313" key="3">
    <source>
        <dbReference type="Proteomes" id="UP001151760"/>
    </source>
</evidence>
<evidence type="ECO:0000256" key="1">
    <source>
        <dbReference type="SAM" id="MobiDB-lite"/>
    </source>
</evidence>
<reference evidence="2" key="2">
    <citation type="submission" date="2022-01" db="EMBL/GenBank/DDBJ databases">
        <authorList>
            <person name="Yamashiro T."/>
            <person name="Shiraishi A."/>
            <person name="Satake H."/>
            <person name="Nakayama K."/>
        </authorList>
    </citation>
    <scope>NUCLEOTIDE SEQUENCE</scope>
</reference>
<organism evidence="2 3">
    <name type="scientific">Tanacetum coccineum</name>
    <dbReference type="NCBI Taxonomy" id="301880"/>
    <lineage>
        <taxon>Eukaryota</taxon>
        <taxon>Viridiplantae</taxon>
        <taxon>Streptophyta</taxon>
        <taxon>Embryophyta</taxon>
        <taxon>Tracheophyta</taxon>
        <taxon>Spermatophyta</taxon>
        <taxon>Magnoliopsida</taxon>
        <taxon>eudicotyledons</taxon>
        <taxon>Gunneridae</taxon>
        <taxon>Pentapetalae</taxon>
        <taxon>asterids</taxon>
        <taxon>campanulids</taxon>
        <taxon>Asterales</taxon>
        <taxon>Asteraceae</taxon>
        <taxon>Asteroideae</taxon>
        <taxon>Anthemideae</taxon>
        <taxon>Anthemidinae</taxon>
        <taxon>Tanacetum</taxon>
    </lineage>
</organism>
<gene>
    <name evidence="2" type="ORF">Tco_0950942</name>
</gene>
<dbReference type="EMBL" id="BQNB010015628">
    <property type="protein sequence ID" value="GJT42227.1"/>
    <property type="molecule type" value="Genomic_DNA"/>
</dbReference>
<dbReference type="Proteomes" id="UP001151760">
    <property type="component" value="Unassembled WGS sequence"/>
</dbReference>
<feature type="region of interest" description="Disordered" evidence="1">
    <location>
        <begin position="43"/>
        <end position="171"/>
    </location>
</feature>
<sequence length="394" mass="45361">MPKYNIKSTDKATLKENPANYALYHALMEALIEDENAMDKGVADTFKDHKRKHDDDDDDDDDEDPPAGPNQSKKIKRLITKESESSKKPSTTKETPKGKGLSKGSKTGKSASTKESVEELIDEVVTDGAFNTADEDVVRNDDQSQDTLEPKTNKTLNQDWFKQPPRLPTPDPELNKRQVILDQPEQPWFNQMVFPTYDLLTFNDLMATPIDFYNIELEHNFQECFNTLTDKLDWNNPEGDHYPFDLSKPLSLQGHPCHLTVAADYFFNNDLEYLNSSDLERMYTTSIMKKKAARYDIVGIKDMVPTLWSTIKHGYDKDALKGIKPWGERQVVGKRAARQLYKFKKGDFMDLHLNNIEDMMILAVQHKLFHLNDSDIVEFIMALRMFTRSLVIKR</sequence>
<feature type="compositionally biased region" description="Low complexity" evidence="1">
    <location>
        <begin position="88"/>
        <end position="114"/>
    </location>
</feature>
<evidence type="ECO:0000313" key="2">
    <source>
        <dbReference type="EMBL" id="GJT42227.1"/>
    </source>
</evidence>
<reference evidence="2" key="1">
    <citation type="journal article" date="2022" name="Int. J. Mol. Sci.">
        <title>Draft Genome of Tanacetum Coccineum: Genomic Comparison of Closely Related Tanacetum-Family Plants.</title>
        <authorList>
            <person name="Yamashiro T."/>
            <person name="Shiraishi A."/>
            <person name="Nakayama K."/>
            <person name="Satake H."/>
        </authorList>
    </citation>
    <scope>NUCLEOTIDE SEQUENCE</scope>
</reference>
<proteinExistence type="predicted"/>
<name>A0ABQ5DV66_9ASTR</name>
<protein>
    <submittedName>
        <fullName evidence="2">Uncharacterized protein</fullName>
    </submittedName>
</protein>
<comment type="caution">
    <text evidence="2">The sequence shown here is derived from an EMBL/GenBank/DDBJ whole genome shotgun (WGS) entry which is preliminary data.</text>
</comment>
<accession>A0ABQ5DV66</accession>
<keyword evidence="3" id="KW-1185">Reference proteome</keyword>
<feature type="compositionally biased region" description="Acidic residues" evidence="1">
    <location>
        <begin position="55"/>
        <end position="65"/>
    </location>
</feature>